<evidence type="ECO:0000259" key="9">
    <source>
        <dbReference type="Pfam" id="PF25967"/>
    </source>
</evidence>
<dbReference type="Gene3D" id="2.40.50.100">
    <property type="match status" value="1"/>
</dbReference>
<dbReference type="RefSeq" id="WP_121164220.1">
    <property type="nucleotide sequence ID" value="NZ_RAPE01000001.1"/>
</dbReference>
<dbReference type="Proteomes" id="UP000281128">
    <property type="component" value="Unassembled WGS sequence"/>
</dbReference>
<feature type="signal peptide" evidence="5">
    <location>
        <begin position="1"/>
        <end position="26"/>
    </location>
</feature>
<keyword evidence="5" id="KW-0732">Signal</keyword>
<comment type="similarity">
    <text evidence="2">Belongs to the membrane fusion protein (MFP) (TC 8.A.1) family.</text>
</comment>
<dbReference type="InterPro" id="IPR058627">
    <property type="entry name" value="MdtA-like_C"/>
</dbReference>
<dbReference type="Gene3D" id="2.40.420.20">
    <property type="match status" value="1"/>
</dbReference>
<feature type="chain" id="PRO_5017224256" evidence="5">
    <location>
        <begin position="27"/>
        <end position="396"/>
    </location>
</feature>
<dbReference type="InterPro" id="IPR058625">
    <property type="entry name" value="MdtA-like_BSH"/>
</dbReference>
<evidence type="ECO:0000256" key="1">
    <source>
        <dbReference type="ARBA" id="ARBA00004196"/>
    </source>
</evidence>
<evidence type="ECO:0000313" key="11">
    <source>
        <dbReference type="Proteomes" id="UP000281128"/>
    </source>
</evidence>
<evidence type="ECO:0000256" key="3">
    <source>
        <dbReference type="SAM" id="Coils"/>
    </source>
</evidence>
<feature type="domain" description="Multidrug resistance protein MdtA-like barrel-sandwich hybrid" evidence="7">
    <location>
        <begin position="62"/>
        <end position="203"/>
    </location>
</feature>
<dbReference type="Pfam" id="PF25876">
    <property type="entry name" value="HH_MFP_RND"/>
    <property type="match status" value="1"/>
</dbReference>
<feature type="coiled-coil region" evidence="3">
    <location>
        <begin position="102"/>
        <end position="174"/>
    </location>
</feature>
<proteinExistence type="inferred from homology"/>
<evidence type="ECO:0000256" key="2">
    <source>
        <dbReference type="ARBA" id="ARBA00009477"/>
    </source>
</evidence>
<evidence type="ECO:0000256" key="5">
    <source>
        <dbReference type="SAM" id="SignalP"/>
    </source>
</evidence>
<accession>A0A3A8B084</accession>
<organism evidence="10 11">
    <name type="scientific">Roseovarius spongiae</name>
    <dbReference type="NCBI Taxonomy" id="2320272"/>
    <lineage>
        <taxon>Bacteria</taxon>
        <taxon>Pseudomonadati</taxon>
        <taxon>Pseudomonadota</taxon>
        <taxon>Alphaproteobacteria</taxon>
        <taxon>Rhodobacterales</taxon>
        <taxon>Roseobacteraceae</taxon>
        <taxon>Roseovarius</taxon>
    </lineage>
</organism>
<dbReference type="GO" id="GO:0005886">
    <property type="term" value="C:plasma membrane"/>
    <property type="evidence" value="ECO:0007669"/>
    <property type="project" value="UniProtKB-SubCell"/>
</dbReference>
<dbReference type="SUPFAM" id="SSF111369">
    <property type="entry name" value="HlyD-like secretion proteins"/>
    <property type="match status" value="1"/>
</dbReference>
<evidence type="ECO:0000259" key="6">
    <source>
        <dbReference type="Pfam" id="PF25876"/>
    </source>
</evidence>
<gene>
    <name evidence="10" type="ORF">D6850_04640</name>
</gene>
<dbReference type="Pfam" id="PF25917">
    <property type="entry name" value="BSH_RND"/>
    <property type="match status" value="1"/>
</dbReference>
<dbReference type="PANTHER" id="PTHR30158:SF3">
    <property type="entry name" value="MULTIDRUG EFFLUX PUMP SUBUNIT ACRA-RELATED"/>
    <property type="match status" value="1"/>
</dbReference>
<dbReference type="InterPro" id="IPR058624">
    <property type="entry name" value="MdtA-like_HH"/>
</dbReference>
<dbReference type="FunFam" id="2.40.420.20:FF:000001">
    <property type="entry name" value="Efflux RND transporter periplasmic adaptor subunit"/>
    <property type="match status" value="1"/>
</dbReference>
<evidence type="ECO:0000259" key="7">
    <source>
        <dbReference type="Pfam" id="PF25917"/>
    </source>
</evidence>
<feature type="domain" description="Multidrug resistance protein MdtA-like beta-barrel" evidence="8">
    <location>
        <begin position="208"/>
        <end position="294"/>
    </location>
</feature>
<feature type="domain" description="Multidrug resistance protein MdtA-like alpha-helical hairpin" evidence="6">
    <location>
        <begin position="103"/>
        <end position="171"/>
    </location>
</feature>
<dbReference type="InterPro" id="IPR058626">
    <property type="entry name" value="MdtA-like_b-barrel"/>
</dbReference>
<dbReference type="OrthoDB" id="9816569at2"/>
<feature type="domain" description="Multidrug resistance protein MdtA-like C-terminal permuted SH3" evidence="9">
    <location>
        <begin position="300"/>
        <end position="362"/>
    </location>
</feature>
<dbReference type="AlphaFoldDB" id="A0A3A8B084"/>
<dbReference type="NCBIfam" id="TIGR01730">
    <property type="entry name" value="RND_mfp"/>
    <property type="match status" value="1"/>
</dbReference>
<comment type="subcellular location">
    <subcellularLocation>
        <location evidence="1">Cell envelope</location>
    </subcellularLocation>
</comment>
<keyword evidence="11" id="KW-1185">Reference proteome</keyword>
<protein>
    <submittedName>
        <fullName evidence="10">Efflux RND transporter periplasmic adaptor subunit</fullName>
    </submittedName>
</protein>
<dbReference type="Pfam" id="PF25944">
    <property type="entry name" value="Beta-barrel_RND"/>
    <property type="match status" value="1"/>
</dbReference>
<dbReference type="GO" id="GO:0022857">
    <property type="term" value="F:transmembrane transporter activity"/>
    <property type="evidence" value="ECO:0007669"/>
    <property type="project" value="InterPro"/>
</dbReference>
<feature type="region of interest" description="Disordered" evidence="4">
    <location>
        <begin position="362"/>
        <end position="396"/>
    </location>
</feature>
<evidence type="ECO:0000259" key="8">
    <source>
        <dbReference type="Pfam" id="PF25944"/>
    </source>
</evidence>
<keyword evidence="3" id="KW-0175">Coiled coil</keyword>
<dbReference type="Gene3D" id="2.40.30.170">
    <property type="match status" value="1"/>
</dbReference>
<name>A0A3A8B084_9RHOB</name>
<evidence type="ECO:0000313" key="10">
    <source>
        <dbReference type="EMBL" id="RKF16830.1"/>
    </source>
</evidence>
<reference evidence="10 11" key="1">
    <citation type="submission" date="2018-09" db="EMBL/GenBank/DDBJ databases">
        <title>Roseovarius spongiae sp. nov., isolated from a marine sponge.</title>
        <authorList>
            <person name="Zhuang L."/>
            <person name="Luo L."/>
        </authorList>
    </citation>
    <scope>NUCLEOTIDE SEQUENCE [LARGE SCALE GENOMIC DNA]</scope>
    <source>
        <strain evidence="10 11">HN-E21</strain>
    </source>
</reference>
<evidence type="ECO:0000256" key="4">
    <source>
        <dbReference type="SAM" id="MobiDB-lite"/>
    </source>
</evidence>
<dbReference type="InterPro" id="IPR006143">
    <property type="entry name" value="RND_pump_MFP"/>
</dbReference>
<dbReference type="PANTHER" id="PTHR30158">
    <property type="entry name" value="ACRA/E-RELATED COMPONENT OF DRUG EFFLUX TRANSPORTER"/>
    <property type="match status" value="1"/>
</dbReference>
<comment type="caution">
    <text evidence="10">The sequence shown here is derived from an EMBL/GenBank/DDBJ whole genome shotgun (WGS) entry which is preliminary data.</text>
</comment>
<dbReference type="Pfam" id="PF25967">
    <property type="entry name" value="RND-MFP_C"/>
    <property type="match status" value="1"/>
</dbReference>
<dbReference type="EMBL" id="RAPE01000001">
    <property type="protein sequence ID" value="RKF16830.1"/>
    <property type="molecule type" value="Genomic_DNA"/>
</dbReference>
<sequence>MPHFPNLSRCLSLLTVLLAGAAPALAQQQGDMPPPAVTVVTLQAQDVGLTTTLPGRVVASAEAEVRPQVAGIITERLFDEGGRVEAGDVLYRIDPASYDAAVAKAEAAVAQARAQSRAAAREAERLQTLSSRDIVSEQALDSAIAERDSAAASLQAAEAQLQAARIELDRTEIRARLSGEIGRSMVSPGALVTASQQQPLAVIRNIDPVYVDVTQSAAELLDWRRGHVDALSESGGPREVTLTLADGSAFGHTGKLTAAEPVVDPLTGVVVLRMEFANPDKLLLPGMYVQAEMPSGVAKDAFVVPQEGVSRDRRGQPTALVVGDDGTVEQRTLTVLQDQDQSWIVKDGLNDGDRVVVKGLQKAAPGAKVSPQEREEAADEAPADSTAAADAEKPAE</sequence>
<dbReference type="Gene3D" id="1.10.287.470">
    <property type="entry name" value="Helix hairpin bin"/>
    <property type="match status" value="1"/>
</dbReference>
<dbReference type="GO" id="GO:0046677">
    <property type="term" value="P:response to antibiotic"/>
    <property type="evidence" value="ECO:0007669"/>
    <property type="project" value="TreeGrafter"/>
</dbReference>